<name>A0ABN1TXN0_9ACTN</name>
<dbReference type="PROSITE" id="PS50977">
    <property type="entry name" value="HTH_TETR_2"/>
    <property type="match status" value="1"/>
</dbReference>
<dbReference type="Gene3D" id="1.10.357.10">
    <property type="entry name" value="Tetracycline Repressor, domain 2"/>
    <property type="match status" value="1"/>
</dbReference>
<gene>
    <name evidence="4" type="ORF">GCM10009668_29810</name>
</gene>
<dbReference type="PANTHER" id="PTHR30055:SF160">
    <property type="entry name" value="TRANSCRIPTIONAL REGULATORY PROTEIN (PROBABLY ASNC-FAMILY)-RELATED"/>
    <property type="match status" value="1"/>
</dbReference>
<evidence type="ECO:0000256" key="1">
    <source>
        <dbReference type="ARBA" id="ARBA00023125"/>
    </source>
</evidence>
<dbReference type="Proteomes" id="UP001501581">
    <property type="component" value="Unassembled WGS sequence"/>
</dbReference>
<dbReference type="InterPro" id="IPR001647">
    <property type="entry name" value="HTH_TetR"/>
</dbReference>
<dbReference type="EMBL" id="BAAALG010000011">
    <property type="protein sequence ID" value="GAA1107785.1"/>
    <property type="molecule type" value="Genomic_DNA"/>
</dbReference>
<dbReference type="InterPro" id="IPR036271">
    <property type="entry name" value="Tet_transcr_reg_TetR-rel_C_sf"/>
</dbReference>
<evidence type="ECO:0000259" key="3">
    <source>
        <dbReference type="PROSITE" id="PS50977"/>
    </source>
</evidence>
<sequence length="221" mass="23578">MPPTEITEDGRSARWNAHRADRLAELVEAAVAAIDEHGPDVAVARIAEVAGVSKPVLYRYFSDKSELHAAVARWAADQVLDGIRPALLSSGPIRGRIAAAVDSYLALISQHPQVFRLLVQYRSGANSPLTAGTTAISAGFSRLIGDTMRSLGIDAGGAEPWGAGLVGLGVYAGEWWLDRDTMSRAALSGYLSDFIWHAFAGMAAERGVQLDELGRLTRIAP</sequence>
<dbReference type="PANTHER" id="PTHR30055">
    <property type="entry name" value="HTH-TYPE TRANSCRIPTIONAL REGULATOR RUTR"/>
    <property type="match status" value="1"/>
</dbReference>
<dbReference type="Pfam" id="PF19344">
    <property type="entry name" value="TetR_C_32"/>
    <property type="match status" value="1"/>
</dbReference>
<feature type="DNA-binding region" description="H-T-H motif" evidence="2">
    <location>
        <begin position="42"/>
        <end position="61"/>
    </location>
</feature>
<dbReference type="Pfam" id="PF00440">
    <property type="entry name" value="TetR_N"/>
    <property type="match status" value="1"/>
</dbReference>
<dbReference type="PRINTS" id="PR00455">
    <property type="entry name" value="HTHTETR"/>
</dbReference>
<evidence type="ECO:0000313" key="5">
    <source>
        <dbReference type="Proteomes" id="UP001501581"/>
    </source>
</evidence>
<dbReference type="SUPFAM" id="SSF46689">
    <property type="entry name" value="Homeodomain-like"/>
    <property type="match status" value="1"/>
</dbReference>
<keyword evidence="5" id="KW-1185">Reference proteome</keyword>
<dbReference type="InterPro" id="IPR009057">
    <property type="entry name" value="Homeodomain-like_sf"/>
</dbReference>
<dbReference type="SUPFAM" id="SSF48498">
    <property type="entry name" value="Tetracyclin repressor-like, C-terminal domain"/>
    <property type="match status" value="1"/>
</dbReference>
<organism evidence="4 5">
    <name type="scientific">Nocardioides dubius</name>
    <dbReference type="NCBI Taxonomy" id="317019"/>
    <lineage>
        <taxon>Bacteria</taxon>
        <taxon>Bacillati</taxon>
        <taxon>Actinomycetota</taxon>
        <taxon>Actinomycetes</taxon>
        <taxon>Propionibacteriales</taxon>
        <taxon>Nocardioidaceae</taxon>
        <taxon>Nocardioides</taxon>
    </lineage>
</organism>
<evidence type="ECO:0000313" key="4">
    <source>
        <dbReference type="EMBL" id="GAA1107785.1"/>
    </source>
</evidence>
<keyword evidence="1 2" id="KW-0238">DNA-binding</keyword>
<accession>A0ABN1TXN0</accession>
<dbReference type="RefSeq" id="WP_343995606.1">
    <property type="nucleotide sequence ID" value="NZ_BAAALG010000011.1"/>
</dbReference>
<protein>
    <submittedName>
        <fullName evidence="4">TetR/AcrR family transcriptional regulator</fullName>
    </submittedName>
</protein>
<dbReference type="InterPro" id="IPR045823">
    <property type="entry name" value="TetR_C_32"/>
</dbReference>
<feature type="domain" description="HTH tetR-type" evidence="3">
    <location>
        <begin position="20"/>
        <end position="79"/>
    </location>
</feature>
<comment type="caution">
    <text evidence="4">The sequence shown here is derived from an EMBL/GenBank/DDBJ whole genome shotgun (WGS) entry which is preliminary data.</text>
</comment>
<dbReference type="InterPro" id="IPR050109">
    <property type="entry name" value="HTH-type_TetR-like_transc_reg"/>
</dbReference>
<proteinExistence type="predicted"/>
<evidence type="ECO:0000256" key="2">
    <source>
        <dbReference type="PROSITE-ProRule" id="PRU00335"/>
    </source>
</evidence>
<reference evidence="4 5" key="1">
    <citation type="journal article" date="2019" name="Int. J. Syst. Evol. Microbiol.">
        <title>The Global Catalogue of Microorganisms (GCM) 10K type strain sequencing project: providing services to taxonomists for standard genome sequencing and annotation.</title>
        <authorList>
            <consortium name="The Broad Institute Genomics Platform"/>
            <consortium name="The Broad Institute Genome Sequencing Center for Infectious Disease"/>
            <person name="Wu L."/>
            <person name="Ma J."/>
        </authorList>
    </citation>
    <scope>NUCLEOTIDE SEQUENCE [LARGE SCALE GENOMIC DNA]</scope>
    <source>
        <strain evidence="4 5">JCM 13008</strain>
    </source>
</reference>